<organism evidence="4 5">
    <name type="scientific">Aspergillus niger ATCC 13496</name>
    <dbReference type="NCBI Taxonomy" id="1353008"/>
    <lineage>
        <taxon>Eukaryota</taxon>
        <taxon>Fungi</taxon>
        <taxon>Dikarya</taxon>
        <taxon>Ascomycota</taxon>
        <taxon>Pezizomycotina</taxon>
        <taxon>Eurotiomycetes</taxon>
        <taxon>Eurotiomycetidae</taxon>
        <taxon>Eurotiales</taxon>
        <taxon>Aspergillaceae</taxon>
        <taxon>Aspergillus</taxon>
        <taxon>Aspergillus subgen. Circumdati</taxon>
    </lineage>
</organism>
<dbReference type="InterPro" id="IPR036259">
    <property type="entry name" value="MFS_trans_sf"/>
</dbReference>
<proteinExistence type="inferred from homology"/>
<gene>
    <name evidence="4" type="ORF">M747DRAFT_240549</name>
</gene>
<keyword evidence="3" id="KW-0812">Transmembrane</keyword>
<dbReference type="EMBL" id="KZ851923">
    <property type="protein sequence ID" value="RDH18493.1"/>
    <property type="molecule type" value="Genomic_DNA"/>
</dbReference>
<evidence type="ECO:0000256" key="2">
    <source>
        <dbReference type="ARBA" id="ARBA00006727"/>
    </source>
</evidence>
<dbReference type="GO" id="GO:0022857">
    <property type="term" value="F:transmembrane transporter activity"/>
    <property type="evidence" value="ECO:0007669"/>
    <property type="project" value="InterPro"/>
</dbReference>
<feature type="transmembrane region" description="Helical" evidence="3">
    <location>
        <begin position="261"/>
        <end position="281"/>
    </location>
</feature>
<accession>A0A370BSH2</accession>
<reference evidence="4 5" key="1">
    <citation type="submission" date="2018-07" db="EMBL/GenBank/DDBJ databases">
        <title>Section-level genome sequencing of Aspergillus section Nigri to investigate inter- and intra-species variation.</title>
        <authorList>
            <consortium name="DOE Joint Genome Institute"/>
            <person name="Vesth T.C."/>
            <person name="Nybo J.L."/>
            <person name="Theobald S."/>
            <person name="Frisvad J.C."/>
            <person name="Larsen T.O."/>
            <person name="Nielsen K.F."/>
            <person name="Hoof J.B."/>
            <person name="Brandl J."/>
            <person name="Salamov A."/>
            <person name="Riley R."/>
            <person name="Gladden J.M."/>
            <person name="Phatale P."/>
            <person name="Nielsen M.T."/>
            <person name="Lyhne E.K."/>
            <person name="Kogle M.E."/>
            <person name="Strasser K."/>
            <person name="McDonnell E."/>
            <person name="Barry K."/>
            <person name="Clum A."/>
            <person name="Chen C."/>
            <person name="Nolan M."/>
            <person name="Sandor L."/>
            <person name="Kuo A."/>
            <person name="Lipzen A."/>
            <person name="Hainaut M."/>
            <person name="Drula E."/>
            <person name="Tsang A."/>
            <person name="Magnuson J.K."/>
            <person name="Henrissat B."/>
            <person name="Wiebenga A."/>
            <person name="Simmons B.A."/>
            <person name="Makela M.R."/>
            <person name="De vries R.P."/>
            <person name="Grigoriev I.V."/>
            <person name="Mortensen U.H."/>
            <person name="Baker S.E."/>
            <person name="Andersen M.R."/>
        </authorList>
    </citation>
    <scope>NUCLEOTIDE SEQUENCE [LARGE SCALE GENOMIC DNA]</scope>
    <source>
        <strain evidence="4 5">ATCC 13496</strain>
    </source>
</reference>
<feature type="transmembrane region" description="Helical" evidence="3">
    <location>
        <begin position="97"/>
        <end position="119"/>
    </location>
</feature>
<sequence>MAYIPQHPTSHMPPKLDIRLTMHTAFFHHELLRGGQQICLGDSAGSVLEQCSPLGNPICQYHLLVHHTCTDTIQSYGVFLAYFTSHSTFPGSRTLDYAFIGGLSASQALFISPIVSILHRRIGLKATMALGVLLETAAFLGASWSHEIWQLYLSQGVCFGWGLGLQYLSTTYLIPQWFSRHRSLAAGIATGGSGTGGLIYSLSTHALLARFGLSWSYRILAICQLVVNATCLLVIRDRKTVAAPSRSVHTILRLCTRYEMWLYLGWSFFSVMGFMVIWFSLATYGRSVGLTLSQGSIVTAVMNVGQMVGRPAVGFMSDAVGRINIATIATFASSLAPSGRYLIPHCLLSYLLGVDANSQMKRHTGGRSTWSRGLRVGGSAVGLDNYMADLFVGEAIGLELRTSGRHGFLHTQLFTGFMYIGAALCLVLLRGWKIGELRKQQQQQEGITMGRGASKKYLNFVAATPKVAFSHEDRCLRARAADIISTTARESFRSFMTTVMFWSYVYLPL</sequence>
<comment type="subcellular location">
    <subcellularLocation>
        <location evidence="1">Membrane</location>
        <topology evidence="1">Multi-pass membrane protein</topology>
    </subcellularLocation>
</comment>
<feature type="transmembrane region" description="Helical" evidence="3">
    <location>
        <begin position="184"/>
        <end position="203"/>
    </location>
</feature>
<dbReference type="GO" id="GO:0016020">
    <property type="term" value="C:membrane"/>
    <property type="evidence" value="ECO:0007669"/>
    <property type="project" value="UniProtKB-SubCell"/>
</dbReference>
<evidence type="ECO:0000256" key="3">
    <source>
        <dbReference type="SAM" id="Phobius"/>
    </source>
</evidence>
<dbReference type="Pfam" id="PF07690">
    <property type="entry name" value="MFS_1"/>
    <property type="match status" value="1"/>
</dbReference>
<dbReference type="Gene3D" id="1.20.1250.20">
    <property type="entry name" value="MFS general substrate transporter like domains"/>
    <property type="match status" value="1"/>
</dbReference>
<keyword evidence="3" id="KW-1133">Transmembrane helix</keyword>
<name>A0A370BSH2_ASPNG</name>
<evidence type="ECO:0000313" key="4">
    <source>
        <dbReference type="EMBL" id="RDH18493.1"/>
    </source>
</evidence>
<protein>
    <submittedName>
        <fullName evidence="4">MFS general substrate transporter</fullName>
    </submittedName>
</protein>
<dbReference type="InterPro" id="IPR050327">
    <property type="entry name" value="Proton-linked_MCT"/>
</dbReference>
<evidence type="ECO:0000256" key="1">
    <source>
        <dbReference type="ARBA" id="ARBA00004141"/>
    </source>
</evidence>
<dbReference type="AlphaFoldDB" id="A0A370BSH2"/>
<feature type="transmembrane region" description="Helical" evidence="3">
    <location>
        <begin position="408"/>
        <end position="429"/>
    </location>
</feature>
<dbReference type="Proteomes" id="UP000253845">
    <property type="component" value="Unassembled WGS sequence"/>
</dbReference>
<keyword evidence="3" id="KW-0472">Membrane</keyword>
<dbReference type="PANTHER" id="PTHR11360">
    <property type="entry name" value="MONOCARBOXYLATE TRANSPORTER"/>
    <property type="match status" value="1"/>
</dbReference>
<dbReference type="SUPFAM" id="SSF103473">
    <property type="entry name" value="MFS general substrate transporter"/>
    <property type="match status" value="1"/>
</dbReference>
<dbReference type="PANTHER" id="PTHR11360:SF315">
    <property type="entry name" value="TRANSPORTER MCH2-RELATED"/>
    <property type="match status" value="1"/>
</dbReference>
<evidence type="ECO:0000313" key="5">
    <source>
        <dbReference type="Proteomes" id="UP000253845"/>
    </source>
</evidence>
<comment type="similarity">
    <text evidence="2">Belongs to the major facilitator superfamily. Monocarboxylate porter (TC 2.A.1.13) family.</text>
</comment>
<feature type="transmembrane region" description="Helical" evidence="3">
    <location>
        <begin position="151"/>
        <end position="172"/>
    </location>
</feature>
<dbReference type="InterPro" id="IPR011701">
    <property type="entry name" value="MFS"/>
</dbReference>
<dbReference type="VEuPathDB" id="FungiDB:M747DRAFT_240549"/>
<feature type="transmembrane region" description="Helical" evidence="3">
    <location>
        <begin position="126"/>
        <end position="145"/>
    </location>
</feature>
<feature type="transmembrane region" description="Helical" evidence="3">
    <location>
        <begin position="215"/>
        <end position="235"/>
    </location>
</feature>